<keyword evidence="1" id="KW-0547">Nucleotide-binding</keyword>
<feature type="domain" description="Disease resistance protein At4g27190-like leucine-rich repeats" evidence="3">
    <location>
        <begin position="846"/>
        <end position="968"/>
    </location>
</feature>
<feature type="domain" description="Disease resistance protein At4g27190-like leucine-rich repeats" evidence="3">
    <location>
        <begin position="684"/>
        <end position="834"/>
    </location>
</feature>
<evidence type="ECO:0000259" key="3">
    <source>
        <dbReference type="Pfam" id="PF23247"/>
    </source>
</evidence>
<protein>
    <recommendedName>
        <fullName evidence="3">Disease resistance protein At4g27190-like leucine-rich repeats domain-containing protein</fullName>
    </recommendedName>
</protein>
<evidence type="ECO:0000313" key="4">
    <source>
        <dbReference type="EMBL" id="KAH1063579.1"/>
    </source>
</evidence>
<dbReference type="EMBL" id="JAIQCV010000009">
    <property type="protein sequence ID" value="KAH1063579.1"/>
    <property type="molecule type" value="Genomic_DNA"/>
</dbReference>
<keyword evidence="2" id="KW-0611">Plant defense</keyword>
<dbReference type="SUPFAM" id="SSF52058">
    <property type="entry name" value="L domain-like"/>
    <property type="match status" value="1"/>
</dbReference>
<dbReference type="InterPro" id="IPR050905">
    <property type="entry name" value="Plant_NBS-LRR"/>
</dbReference>
<dbReference type="SUPFAM" id="SSF52540">
    <property type="entry name" value="P-loop containing nucleoside triphosphate hydrolases"/>
    <property type="match status" value="1"/>
</dbReference>
<dbReference type="GO" id="GO:0043531">
    <property type="term" value="F:ADP binding"/>
    <property type="evidence" value="ECO:0007669"/>
    <property type="project" value="InterPro"/>
</dbReference>
<proteinExistence type="predicted"/>
<dbReference type="Gene3D" id="1.10.8.430">
    <property type="entry name" value="Helical domain of apoptotic protease-activating factors"/>
    <property type="match status" value="1"/>
</dbReference>
<name>A0A9D3ZS41_9ROSI</name>
<feature type="domain" description="Disease resistance protein At4g27190-like leucine-rich repeats" evidence="3">
    <location>
        <begin position="559"/>
        <end position="681"/>
    </location>
</feature>
<comment type="caution">
    <text evidence="4">The sequence shown here is derived from an EMBL/GenBank/DDBJ whole genome shotgun (WGS) entry which is preliminary data.</text>
</comment>
<feature type="domain" description="Disease resistance protein At4g27190-like leucine-rich repeats" evidence="3">
    <location>
        <begin position="323"/>
        <end position="426"/>
    </location>
</feature>
<reference evidence="4 5" key="1">
    <citation type="journal article" date="2021" name="Plant Biotechnol. J.">
        <title>Multi-omics assisted identification of the key and species-specific regulatory components of drought-tolerant mechanisms in Gossypium stocksii.</title>
        <authorList>
            <person name="Yu D."/>
            <person name="Ke L."/>
            <person name="Zhang D."/>
            <person name="Wu Y."/>
            <person name="Sun Y."/>
            <person name="Mei J."/>
            <person name="Sun J."/>
            <person name="Sun Y."/>
        </authorList>
    </citation>
    <scope>NUCLEOTIDE SEQUENCE [LARGE SCALE GENOMIC DNA]</scope>
    <source>
        <strain evidence="5">cv. E1</strain>
        <tissue evidence="4">Leaf</tissue>
    </source>
</reference>
<dbReference type="Pfam" id="PF23247">
    <property type="entry name" value="LRR_RPS2"/>
    <property type="match status" value="5"/>
</dbReference>
<keyword evidence="5" id="KW-1185">Reference proteome</keyword>
<dbReference type="GO" id="GO:0005524">
    <property type="term" value="F:ATP binding"/>
    <property type="evidence" value="ECO:0007669"/>
    <property type="project" value="UniProtKB-KW"/>
</dbReference>
<evidence type="ECO:0000256" key="1">
    <source>
        <dbReference type="ARBA" id="ARBA00022741"/>
    </source>
</evidence>
<dbReference type="OrthoDB" id="971758at2759"/>
<dbReference type="SUPFAM" id="SSF52047">
    <property type="entry name" value="RNI-like"/>
    <property type="match status" value="2"/>
</dbReference>
<dbReference type="InterPro" id="IPR032675">
    <property type="entry name" value="LRR_dom_sf"/>
</dbReference>
<dbReference type="Proteomes" id="UP000828251">
    <property type="component" value="Unassembled WGS sequence"/>
</dbReference>
<dbReference type="InterPro" id="IPR057135">
    <property type="entry name" value="At4g27190-like_LRR"/>
</dbReference>
<evidence type="ECO:0000313" key="5">
    <source>
        <dbReference type="Proteomes" id="UP000828251"/>
    </source>
</evidence>
<dbReference type="InterPro" id="IPR027417">
    <property type="entry name" value="P-loop_NTPase"/>
</dbReference>
<dbReference type="PANTHER" id="PTHR33463:SF203">
    <property type="entry name" value="AAA+ ATPASE DOMAIN-CONTAINING PROTEIN"/>
    <property type="match status" value="1"/>
</dbReference>
<dbReference type="InterPro" id="IPR042197">
    <property type="entry name" value="Apaf_helical"/>
</dbReference>
<dbReference type="PANTHER" id="PTHR33463">
    <property type="entry name" value="NB-ARC DOMAIN-CONTAINING PROTEIN-RELATED"/>
    <property type="match status" value="1"/>
</dbReference>
<feature type="domain" description="Disease resistance protein At4g27190-like leucine-rich repeats" evidence="3">
    <location>
        <begin position="438"/>
        <end position="547"/>
    </location>
</feature>
<dbReference type="Gene3D" id="3.80.10.10">
    <property type="entry name" value="Ribonuclease Inhibitor"/>
    <property type="match status" value="3"/>
</dbReference>
<evidence type="ECO:0000256" key="2">
    <source>
        <dbReference type="ARBA" id="ARBA00022821"/>
    </source>
</evidence>
<accession>A0A9D3ZS41</accession>
<dbReference type="AlphaFoldDB" id="A0A9D3ZS41"/>
<sequence>MECRPVVQLDCLDDDEAWTLFQKKAGLDDFFDDSIKTPTKKIVKKCGGLPIVIVPLASALKGKTNCHKWEAAYLRLEGRRLTEIEDIDEENAYVCLEASFDYLKDMVTKTCFFLCSLFPEDHEIYVEDLVGYASGLELFKGMDSIKDGRSKVLASIEVLKNSGLLLDCGEMHVKMHDVVRQFALWIASSRKEISFGTVETLPMDESFKHYTAISFEANQSNKLPKGVVFPNLKLLLHSGGRFIETSSEFFKGMKALQPVGVGFLAKLVVISLDISSKHLPDGFEFRRLWSFDFYIGIEREAWLQERESYPISRSLRIDKSVDACKQLFETVESLHLNNVKGHPNLISNLDLGFSKLTSLDLRSCDSMQCLIDASKQQAFSNLRKLSLSNMFHLEEMCNAPQPQDFLQKLEEVIVSNCGKMQVLFPIVEIEQEGPSRHLSLQSLKIVEIEGCDNLKYIFPMSVANSLGKLHTLKIKSCSQLEDIIQDRQVAYKCLLQNLREVLLIDLPQLKGRDVNDIILAQSSLQKLKVHNCPQLTHFIISTTIQELVFGNMTNEQLSNLHSCKYEELEQDQTSLQHHPLPICFPNLILINILECESLKSLFPIIVAQGKSINLNAPNLKSLKIKRCFGMKEIIQDSQVSTISFQCLREVQVTECNDLTFLFPMCVANSLGKLQTLKIKRCFGMKEIIQDSQVSSTISFQSLRKVQVTKCNKLKFLFLMCVANSLGQLQTLELQSCSQLQDIIQGPEVFILMVQDLARLNEVELINLPQLKGKGRNNIVLTSPSLYKLKVIDCPQLTPFIIPTNIQCRRLRYIFSPTIARNLPQLRILDISNCEELEQIIEKDQTLSQHHLQPICFPNLSWITIEMCENLKCFFPITLAHGGLPNLDRLYLMSVSKLEQVFEGDESNVSKDEEKVIHLPRLNYLLLDMHPNLVSFSPVGYNFVFSSLTYLQVKGCPNVTTRFSVDSEKSVHAKTQASQSVDEIIVEESATAQKTAWPIGSDIEWEQRGILK</sequence>
<gene>
    <name evidence="4" type="ORF">J1N35_028566</name>
</gene>
<organism evidence="4 5">
    <name type="scientific">Gossypium stocksii</name>
    <dbReference type="NCBI Taxonomy" id="47602"/>
    <lineage>
        <taxon>Eukaryota</taxon>
        <taxon>Viridiplantae</taxon>
        <taxon>Streptophyta</taxon>
        <taxon>Embryophyta</taxon>
        <taxon>Tracheophyta</taxon>
        <taxon>Spermatophyta</taxon>
        <taxon>Magnoliopsida</taxon>
        <taxon>eudicotyledons</taxon>
        <taxon>Gunneridae</taxon>
        <taxon>Pentapetalae</taxon>
        <taxon>rosids</taxon>
        <taxon>malvids</taxon>
        <taxon>Malvales</taxon>
        <taxon>Malvaceae</taxon>
        <taxon>Malvoideae</taxon>
        <taxon>Gossypium</taxon>
    </lineage>
</organism>
<dbReference type="GO" id="GO:0006952">
    <property type="term" value="P:defense response"/>
    <property type="evidence" value="ECO:0007669"/>
    <property type="project" value="UniProtKB-KW"/>
</dbReference>